<dbReference type="InterPro" id="IPR046712">
    <property type="entry name" value="DUF6785"/>
</dbReference>
<dbReference type="InterPro" id="IPR046711">
    <property type="entry name" value="DUF6784"/>
</dbReference>
<dbReference type="EMBL" id="JANUCP010000002">
    <property type="protein sequence ID" value="MCS3918906.1"/>
    <property type="molecule type" value="Genomic_DNA"/>
</dbReference>
<evidence type="ECO:0000259" key="2">
    <source>
        <dbReference type="Pfam" id="PF20580"/>
    </source>
</evidence>
<dbReference type="Pfam" id="PF20580">
    <property type="entry name" value="DUF6784"/>
    <property type="match status" value="1"/>
</dbReference>
<evidence type="ECO:0000256" key="1">
    <source>
        <dbReference type="SAM" id="Phobius"/>
    </source>
</evidence>
<keyword evidence="1" id="KW-0812">Transmembrane</keyword>
<feature type="transmembrane region" description="Helical" evidence="1">
    <location>
        <begin position="51"/>
        <end position="71"/>
    </location>
</feature>
<accession>A0ABT2ELW9</accession>
<feature type="domain" description="DUF6784" evidence="2">
    <location>
        <begin position="551"/>
        <end position="650"/>
    </location>
</feature>
<comment type="caution">
    <text evidence="4">The sequence shown here is derived from an EMBL/GenBank/DDBJ whole genome shotgun (WGS) entry which is preliminary data.</text>
</comment>
<feature type="transmembrane region" description="Helical" evidence="1">
    <location>
        <begin position="547"/>
        <end position="565"/>
    </location>
</feature>
<feature type="transmembrane region" description="Helical" evidence="1">
    <location>
        <begin position="397"/>
        <end position="416"/>
    </location>
</feature>
<reference evidence="4 5" key="1">
    <citation type="submission" date="2022-08" db="EMBL/GenBank/DDBJ databases">
        <title>Bacterial and archaeal communities from various locations to study Microbial Dark Matter (Phase II).</title>
        <authorList>
            <person name="Stepanauskas R."/>
        </authorList>
    </citation>
    <scope>NUCLEOTIDE SEQUENCE [LARGE SCALE GENOMIC DNA]</scope>
    <source>
        <strain evidence="4 5">PD1</strain>
    </source>
</reference>
<organism evidence="4 5">
    <name type="scientific">Candidatus Fervidibacter sacchari</name>
    <dbReference type="NCBI Taxonomy" id="1448929"/>
    <lineage>
        <taxon>Bacteria</taxon>
        <taxon>Candidatus Fervidibacterota</taxon>
        <taxon>Candidatus Fervidibacter</taxon>
    </lineage>
</organism>
<protein>
    <submittedName>
        <fullName evidence="4">Uncharacterized protein</fullName>
    </submittedName>
</protein>
<keyword evidence="5" id="KW-1185">Reference proteome</keyword>
<feature type="transmembrane region" description="Helical" evidence="1">
    <location>
        <begin position="12"/>
        <end position="31"/>
    </location>
</feature>
<feature type="transmembrane region" description="Helical" evidence="1">
    <location>
        <begin position="487"/>
        <end position="510"/>
    </location>
</feature>
<evidence type="ECO:0000313" key="5">
    <source>
        <dbReference type="Proteomes" id="UP001204798"/>
    </source>
</evidence>
<keyword evidence="1" id="KW-0472">Membrane</keyword>
<dbReference type="Proteomes" id="UP001204798">
    <property type="component" value="Unassembled WGS sequence"/>
</dbReference>
<feature type="transmembrane region" description="Helical" evidence="1">
    <location>
        <begin position="577"/>
        <end position="600"/>
    </location>
</feature>
<dbReference type="RefSeq" id="WP_259094968.1">
    <property type="nucleotide sequence ID" value="NZ_CP130454.1"/>
</dbReference>
<feature type="transmembrane region" description="Helical" evidence="1">
    <location>
        <begin position="371"/>
        <end position="391"/>
    </location>
</feature>
<evidence type="ECO:0000313" key="4">
    <source>
        <dbReference type="EMBL" id="MCS3918906.1"/>
    </source>
</evidence>
<feature type="transmembrane region" description="Helical" evidence="1">
    <location>
        <begin position="92"/>
        <end position="114"/>
    </location>
</feature>
<evidence type="ECO:0000259" key="3">
    <source>
        <dbReference type="Pfam" id="PF20581"/>
    </source>
</evidence>
<feature type="transmembrane region" description="Helical" evidence="1">
    <location>
        <begin position="329"/>
        <end position="350"/>
    </location>
</feature>
<name>A0ABT2ELW9_9BACT</name>
<dbReference type="Pfam" id="PF20581">
    <property type="entry name" value="DUF6785"/>
    <property type="match status" value="1"/>
</dbReference>
<feature type="transmembrane region" description="Helical" evidence="1">
    <location>
        <begin position="620"/>
        <end position="641"/>
    </location>
</feature>
<feature type="domain" description="DUF6785" evidence="3">
    <location>
        <begin position="19"/>
        <end position="513"/>
    </location>
</feature>
<feature type="transmembrane region" description="Helical" evidence="1">
    <location>
        <begin position="169"/>
        <end position="194"/>
    </location>
</feature>
<sequence>MEQRLVLEAEKVAVAGLPWRAVVIGFLLLLPNAYWVTMMELVRYAGHPSNIAPFANVVFIVLVLLCLNPLLRFLNNQTHWGLLRPFSPTELMLVYLILSIGTAWVGHDGIQVLMPQIVYPFRYASPENRWEELFLPLLPKWLYVSDKTAIRNAYEGGHLFWQPENFRPWILPLLGWGSFCVALSLLMIGLCLLVRRRWMDEERLTYPVLYLPQEVSRHQNPIWRSNPFWLGFAASAFVDILNGFSALYPSVPSIKVRVWHYDPLLWSLFVGYPWEALRGTRMSFYPFAIGLGLLLPPDLLFSCWFFYWFERIQRLVGLMAGWTQLPGYPWTNFQAFGGYAGIGLFAIWIARKSLWQALVRAVSGLDKNERWGLVLAVSGLVFLLGFAKAMGMSLPTGAMFFAIFLLLLVSITRIRAELGPPAHDLHHAGPDEVLIAVFGPQGLPKRDLVVAKLFYWFNRAYRSLPCPHYLEGLKIAKDHKLPFERTTALMVVASVLAIAAAMLVHVYAFYAYGITAKFVGPAITAFGGEPFWRLQGLLASPPPPNPYPVRAMVAGTLFTLALMWLRASVTWFPLHPVGYAISTSWSMNVLWMPLFIAYLGKMGILRLGGYRAFREIALPFGIGLVLGEWTVGNLWLIYGVVRGIQTYAFWV</sequence>
<proteinExistence type="predicted"/>
<keyword evidence="1" id="KW-1133">Transmembrane helix</keyword>
<gene>
    <name evidence="4" type="ORF">M2350_001306</name>
</gene>
<feature type="transmembrane region" description="Helical" evidence="1">
    <location>
        <begin position="284"/>
        <end position="309"/>
    </location>
</feature>